<sequence>MARFEKVSMFGFEIYSGSRIVLMEKIHRDMGTGMRNVIFAINPLKVIMSEENEEVKKIIRSADILIPDGIGILYAAKKEHLHIKERITGIDLMNELCRMSVEIKASVFIYGAEQGNLEQAVINLKNLYPGIDIAGHITGYEKNEEYVNKLINDSGADILFVAMGSPIQEIYIDENKDKLPSVKVFLGVGGSVDVMSGSVKRAPLWVRRANLEWLYRICFQPRRLPNIKKILEFIFKISQEKKEKK</sequence>
<dbReference type="NCBIfam" id="TIGR00696">
    <property type="entry name" value="wecG_tagA_cpsF"/>
    <property type="match status" value="1"/>
</dbReference>
<reference evidence="3" key="2">
    <citation type="journal article" date="2021" name="PeerJ">
        <title>Extensive microbial diversity within the chicken gut microbiome revealed by metagenomics and culture.</title>
        <authorList>
            <person name="Gilroy R."/>
            <person name="Ravi A."/>
            <person name="Getino M."/>
            <person name="Pursley I."/>
            <person name="Horton D.L."/>
            <person name="Alikhan N.F."/>
            <person name="Baker D."/>
            <person name="Gharbi K."/>
            <person name="Hall N."/>
            <person name="Watson M."/>
            <person name="Adriaenssens E.M."/>
            <person name="Foster-Nyarko E."/>
            <person name="Jarju S."/>
            <person name="Secka A."/>
            <person name="Antonio M."/>
            <person name="Oren A."/>
            <person name="Chaudhuri R.R."/>
            <person name="La Ragione R."/>
            <person name="Hildebrand F."/>
            <person name="Pallen M.J."/>
        </authorList>
    </citation>
    <scope>NUCLEOTIDE SEQUENCE</scope>
    <source>
        <strain evidence="3">CHK176-22527</strain>
    </source>
</reference>
<dbReference type="AlphaFoldDB" id="A0A9D1KVI2"/>
<organism evidence="3 4">
    <name type="scientific">Candidatus Allocopromorpha excrementavium</name>
    <dbReference type="NCBI Taxonomy" id="2840741"/>
    <lineage>
        <taxon>Bacteria</taxon>
        <taxon>Bacillati</taxon>
        <taxon>Bacillota</taxon>
        <taxon>Clostridia</taxon>
        <taxon>Eubacteriales</taxon>
        <taxon>Eubacteriaceae</taxon>
        <taxon>Eubacteriaceae incertae sedis</taxon>
        <taxon>Candidatus Allocopromorpha</taxon>
    </lineage>
</organism>
<accession>A0A9D1KVI2</accession>
<evidence type="ECO:0000256" key="1">
    <source>
        <dbReference type="ARBA" id="ARBA00022676"/>
    </source>
</evidence>
<comment type="caution">
    <text evidence="3">The sequence shown here is derived from an EMBL/GenBank/DDBJ whole genome shotgun (WGS) entry which is preliminary data.</text>
</comment>
<dbReference type="PANTHER" id="PTHR34136:SF1">
    <property type="entry name" value="UDP-N-ACETYL-D-MANNOSAMINURONIC ACID TRANSFERASE"/>
    <property type="match status" value="1"/>
</dbReference>
<dbReference type="Proteomes" id="UP000824159">
    <property type="component" value="Unassembled WGS sequence"/>
</dbReference>
<proteinExistence type="predicted"/>
<protein>
    <submittedName>
        <fullName evidence="3">WecB/TagA/CpsF family glycosyltransferase</fullName>
    </submittedName>
</protein>
<dbReference type="InterPro" id="IPR004629">
    <property type="entry name" value="WecG_TagA_CpsF"/>
</dbReference>
<dbReference type="CDD" id="cd06533">
    <property type="entry name" value="Glyco_transf_WecG_TagA"/>
    <property type="match status" value="1"/>
</dbReference>
<dbReference type="EMBL" id="DVLX01000088">
    <property type="protein sequence ID" value="HIU00054.1"/>
    <property type="molecule type" value="Genomic_DNA"/>
</dbReference>
<evidence type="ECO:0000313" key="3">
    <source>
        <dbReference type="EMBL" id="HIU00054.1"/>
    </source>
</evidence>
<reference evidence="3" key="1">
    <citation type="submission" date="2020-10" db="EMBL/GenBank/DDBJ databases">
        <authorList>
            <person name="Gilroy R."/>
        </authorList>
    </citation>
    <scope>NUCLEOTIDE SEQUENCE</scope>
    <source>
        <strain evidence="3">CHK176-22527</strain>
    </source>
</reference>
<keyword evidence="2" id="KW-0808">Transferase</keyword>
<dbReference type="Pfam" id="PF03808">
    <property type="entry name" value="Glyco_tran_WecG"/>
    <property type="match status" value="1"/>
</dbReference>
<evidence type="ECO:0000256" key="2">
    <source>
        <dbReference type="ARBA" id="ARBA00022679"/>
    </source>
</evidence>
<gene>
    <name evidence="3" type="ORF">IAD12_07345</name>
</gene>
<dbReference type="GO" id="GO:0016758">
    <property type="term" value="F:hexosyltransferase activity"/>
    <property type="evidence" value="ECO:0007669"/>
    <property type="project" value="TreeGrafter"/>
</dbReference>
<evidence type="ECO:0000313" key="4">
    <source>
        <dbReference type="Proteomes" id="UP000824159"/>
    </source>
</evidence>
<name>A0A9D1KVI2_9FIRM</name>
<keyword evidence="1" id="KW-0328">Glycosyltransferase</keyword>
<dbReference type="PANTHER" id="PTHR34136">
    <property type="match status" value="1"/>
</dbReference>